<dbReference type="InterPro" id="IPR038717">
    <property type="entry name" value="Tc1-like_DDE_dom"/>
</dbReference>
<dbReference type="OrthoDB" id="10051057at2759"/>
<dbReference type="Proteomes" id="UP001152795">
    <property type="component" value="Unassembled WGS sequence"/>
</dbReference>
<reference evidence="2" key="1">
    <citation type="submission" date="2020-04" db="EMBL/GenBank/DDBJ databases">
        <authorList>
            <person name="Alioto T."/>
            <person name="Alioto T."/>
            <person name="Gomez Garrido J."/>
        </authorList>
    </citation>
    <scope>NUCLEOTIDE SEQUENCE</scope>
    <source>
        <strain evidence="2">A484AB</strain>
    </source>
</reference>
<dbReference type="AlphaFoldDB" id="A0A6S7LU56"/>
<accession>A0A6S7LU56</accession>
<name>A0A6S7LU56_PARCT</name>
<proteinExistence type="predicted"/>
<keyword evidence="3" id="KW-1185">Reference proteome</keyword>
<dbReference type="EMBL" id="CACRXK020036130">
    <property type="protein sequence ID" value="CAB4044772.1"/>
    <property type="molecule type" value="Genomic_DNA"/>
</dbReference>
<feature type="non-terminal residue" evidence="2">
    <location>
        <position position="150"/>
    </location>
</feature>
<evidence type="ECO:0000313" key="2">
    <source>
        <dbReference type="EMBL" id="CAB4044772.1"/>
    </source>
</evidence>
<sequence>MAQAVAPKGKVWRKRAEGLKITAKGSKNLAGGKRLHLLVAIAYNRGVLFVEEYTKVNGAYFSDFVNRNFPVLFHGRECRKMFIMDNDPSQTSTIALKAIKDQAAQLFCIPARSPDLNPIENVFHIVKSNLQMQVRAQGINHETWMEFKER</sequence>
<evidence type="ECO:0000259" key="1">
    <source>
        <dbReference type="Pfam" id="PF13358"/>
    </source>
</evidence>
<evidence type="ECO:0000313" key="3">
    <source>
        <dbReference type="Proteomes" id="UP001152795"/>
    </source>
</evidence>
<comment type="caution">
    <text evidence="2">The sequence shown here is derived from an EMBL/GenBank/DDBJ whole genome shotgun (WGS) entry which is preliminary data.</text>
</comment>
<dbReference type="GO" id="GO:0003676">
    <property type="term" value="F:nucleic acid binding"/>
    <property type="evidence" value="ECO:0007669"/>
    <property type="project" value="InterPro"/>
</dbReference>
<dbReference type="Gene3D" id="3.30.420.10">
    <property type="entry name" value="Ribonuclease H-like superfamily/Ribonuclease H"/>
    <property type="match status" value="1"/>
</dbReference>
<dbReference type="Pfam" id="PF13358">
    <property type="entry name" value="DDE_3"/>
    <property type="match status" value="1"/>
</dbReference>
<feature type="domain" description="Tc1-like transposase DDE" evidence="1">
    <location>
        <begin position="31"/>
        <end position="133"/>
    </location>
</feature>
<organism evidence="2 3">
    <name type="scientific">Paramuricea clavata</name>
    <name type="common">Red gorgonian</name>
    <name type="synonym">Violescent sea-whip</name>
    <dbReference type="NCBI Taxonomy" id="317549"/>
    <lineage>
        <taxon>Eukaryota</taxon>
        <taxon>Metazoa</taxon>
        <taxon>Cnidaria</taxon>
        <taxon>Anthozoa</taxon>
        <taxon>Octocorallia</taxon>
        <taxon>Malacalcyonacea</taxon>
        <taxon>Plexauridae</taxon>
        <taxon>Paramuricea</taxon>
    </lineage>
</organism>
<protein>
    <recommendedName>
        <fullName evidence="1">Tc1-like transposase DDE domain-containing protein</fullName>
    </recommendedName>
</protein>
<gene>
    <name evidence="2" type="ORF">PACLA_8A072441</name>
</gene>
<dbReference type="InterPro" id="IPR036397">
    <property type="entry name" value="RNaseH_sf"/>
</dbReference>